<dbReference type="AlphaFoldDB" id="A0A6N2KXC4"/>
<reference evidence="7" key="1">
    <citation type="submission" date="2019-03" db="EMBL/GenBank/DDBJ databases">
        <authorList>
            <person name="Mank J."/>
            <person name="Almeida P."/>
        </authorList>
    </citation>
    <scope>NUCLEOTIDE SEQUENCE</scope>
    <source>
        <strain evidence="7">78183</strain>
    </source>
</reference>
<sequence>MATPSMAITLNSNTTPIKQEPYSSPPPPSPPPTEPQFLKSIDDLTSLSAAIDTFKRRFDELQNHLNFIDKAITARSNELEEKTQQLQQTQTEKAKTPLPQNVTETTKVTETETGTAATAAPATEKPEVRSLCQMMCGRGLRKYIVSNLANVEKLREEVPAALKCAPKPAKLVLDCIGRFYLQGSKAYEKESPMITGREASILVLEFFLLTSDHENAMEDAVKKEAEQVAIAWRKRLISEGGVRNSGEIDAKGLLLLIGGFGIPRLFSDEDVFDLVNLSKSRQFAGLVRRSRLLVTRVTDIIEGMMKKGMKVEAVDVACIFGIEDKFPVQKLLTLVLQESREPSEGRKRKANNSPSIHLQKEAKEKQLIALKSVVKFLEEHQLDPTKLLPGWQLQEKTIELEKDIVDLNKKIGKLPLSKRPENVNEVTNYWKSQEIKRRRFAEKGSPLISPGVGLADQIAASYMDGQSSYNSVMRLNGGFPGHVNNYPAGTSAMYGSSLGPFPKNVPGTSASGIGLSAAYGGSAGVHRDLLVDGTGQIKGGNVPHYAWHRAGDTALNDGSVGHWHHASGLFGKSQSIEGFAGLLNSPPAAANGSSAPDLYGFADAPSLTARQSAASDLYGFADAPTVTANHIASSGLYRFPDAVAYGSTRHTGPFPPGLGSHHSSYKR</sequence>
<comment type="similarity">
    <text evidence="1 5">Belongs to the Frigida family.</text>
</comment>
<feature type="compositionally biased region" description="Low complexity" evidence="6">
    <location>
        <begin position="102"/>
        <end position="122"/>
    </location>
</feature>
<feature type="region of interest" description="Disordered" evidence="6">
    <location>
        <begin position="79"/>
        <end position="122"/>
    </location>
</feature>
<dbReference type="Pfam" id="PF07899">
    <property type="entry name" value="Frigida"/>
    <property type="match status" value="1"/>
</dbReference>
<dbReference type="PANTHER" id="PTHR31791:SF49">
    <property type="entry name" value="INACTIVE PROTEIN FRIGIDA"/>
    <property type="match status" value="1"/>
</dbReference>
<evidence type="ECO:0000256" key="2">
    <source>
        <dbReference type="ARBA" id="ARBA00022473"/>
    </source>
</evidence>
<keyword evidence="3 5" id="KW-0221">Differentiation</keyword>
<keyword evidence="2 5" id="KW-0217">Developmental protein</keyword>
<accession>A0A6N2KXC4</accession>
<dbReference type="GO" id="GO:0030154">
    <property type="term" value="P:cell differentiation"/>
    <property type="evidence" value="ECO:0007669"/>
    <property type="project" value="UniProtKB-KW"/>
</dbReference>
<feature type="region of interest" description="Disordered" evidence="6">
    <location>
        <begin position="1"/>
        <end position="38"/>
    </location>
</feature>
<evidence type="ECO:0000256" key="3">
    <source>
        <dbReference type="ARBA" id="ARBA00022782"/>
    </source>
</evidence>
<evidence type="ECO:0000256" key="4">
    <source>
        <dbReference type="ARBA" id="ARBA00023089"/>
    </source>
</evidence>
<proteinExistence type="inferred from homology"/>
<evidence type="ECO:0000313" key="7">
    <source>
        <dbReference type="EMBL" id="VFU32963.1"/>
    </source>
</evidence>
<protein>
    <recommendedName>
        <fullName evidence="5">FRIGIDA-like protein</fullName>
    </recommendedName>
</protein>
<name>A0A6N2KXC4_SALVM</name>
<feature type="compositionally biased region" description="Pro residues" evidence="6">
    <location>
        <begin position="23"/>
        <end position="34"/>
    </location>
</feature>
<organism evidence="7">
    <name type="scientific">Salix viminalis</name>
    <name type="common">Common osier</name>
    <name type="synonym">Basket willow</name>
    <dbReference type="NCBI Taxonomy" id="40686"/>
    <lineage>
        <taxon>Eukaryota</taxon>
        <taxon>Viridiplantae</taxon>
        <taxon>Streptophyta</taxon>
        <taxon>Embryophyta</taxon>
        <taxon>Tracheophyta</taxon>
        <taxon>Spermatophyta</taxon>
        <taxon>Magnoliopsida</taxon>
        <taxon>eudicotyledons</taxon>
        <taxon>Gunneridae</taxon>
        <taxon>Pentapetalae</taxon>
        <taxon>rosids</taxon>
        <taxon>fabids</taxon>
        <taxon>Malpighiales</taxon>
        <taxon>Salicaceae</taxon>
        <taxon>Saliceae</taxon>
        <taxon>Salix</taxon>
    </lineage>
</organism>
<dbReference type="InterPro" id="IPR012474">
    <property type="entry name" value="Frigida"/>
</dbReference>
<evidence type="ECO:0000256" key="1">
    <source>
        <dbReference type="ARBA" id="ARBA00008956"/>
    </source>
</evidence>
<keyword evidence="4 5" id="KW-0287">Flowering</keyword>
<evidence type="ECO:0000256" key="6">
    <source>
        <dbReference type="SAM" id="MobiDB-lite"/>
    </source>
</evidence>
<dbReference type="PANTHER" id="PTHR31791">
    <property type="entry name" value="FRIGIDA-LIKE PROTEIN 3-RELATED"/>
    <property type="match status" value="1"/>
</dbReference>
<dbReference type="EMBL" id="CAADRP010000868">
    <property type="protein sequence ID" value="VFU32963.1"/>
    <property type="molecule type" value="Genomic_DNA"/>
</dbReference>
<gene>
    <name evidence="7" type="ORF">SVIM_LOCUS148053</name>
</gene>
<feature type="compositionally biased region" description="Polar residues" evidence="6">
    <location>
        <begin position="1"/>
        <end position="17"/>
    </location>
</feature>
<evidence type="ECO:0000256" key="5">
    <source>
        <dbReference type="RuleBase" id="RU364012"/>
    </source>
</evidence>
<dbReference type="GO" id="GO:0009908">
    <property type="term" value="P:flower development"/>
    <property type="evidence" value="ECO:0007669"/>
    <property type="project" value="UniProtKB-KW"/>
</dbReference>